<evidence type="ECO:0000256" key="1">
    <source>
        <dbReference type="SAM" id="SignalP"/>
    </source>
</evidence>
<dbReference type="AlphaFoldDB" id="A0A6A7RTU7"/>
<feature type="chain" id="PRO_5025469247" description="VWFA domain-containing protein" evidence="1">
    <location>
        <begin position="28"/>
        <end position="384"/>
    </location>
</feature>
<dbReference type="SUPFAM" id="SSF53300">
    <property type="entry name" value="vWA-like"/>
    <property type="match status" value="1"/>
</dbReference>
<gene>
    <name evidence="3" type="ORF">CRU78_08260</name>
</gene>
<feature type="domain" description="VWFA" evidence="2">
    <location>
        <begin position="62"/>
        <end position="282"/>
    </location>
</feature>
<evidence type="ECO:0000259" key="2">
    <source>
        <dbReference type="PROSITE" id="PS50234"/>
    </source>
</evidence>
<reference evidence="3 4" key="1">
    <citation type="submission" date="2017-09" db="EMBL/GenBank/DDBJ databases">
        <title>Metagenomic Analysis Reveals Denitrifying Candidatus Accumulibacter and Flanking Population as a Source of N2O.</title>
        <authorList>
            <person name="Gao H."/>
            <person name="Mao Y."/>
            <person name="Zhao X."/>
            <person name="Liu W.-T."/>
            <person name="Zhang T."/>
            <person name="Wells G."/>
        </authorList>
    </citation>
    <scope>NUCLEOTIDE SEQUENCE [LARGE SCALE GENOMIC DNA]</scope>
    <source>
        <strain evidence="3">CANDO_2_IC</strain>
    </source>
</reference>
<accession>A0A6A7RTU7</accession>
<dbReference type="Gene3D" id="3.40.50.410">
    <property type="entry name" value="von Willebrand factor, type A domain"/>
    <property type="match status" value="1"/>
</dbReference>
<protein>
    <recommendedName>
        <fullName evidence="2">VWFA domain-containing protein</fullName>
    </recommendedName>
</protein>
<keyword evidence="1" id="KW-0732">Signal</keyword>
<organism evidence="3 4">
    <name type="scientific">Candidatus Accumulibacter phosphatis</name>
    <dbReference type="NCBI Taxonomy" id="327160"/>
    <lineage>
        <taxon>Bacteria</taxon>
        <taxon>Pseudomonadati</taxon>
        <taxon>Pseudomonadota</taxon>
        <taxon>Betaproteobacteria</taxon>
        <taxon>Candidatus Accumulibacter</taxon>
    </lineage>
</organism>
<name>A0A6A7RTU7_9PROT</name>
<dbReference type="NCBIfam" id="TIGR02595">
    <property type="entry name" value="PEP_CTERM"/>
    <property type="match status" value="1"/>
</dbReference>
<dbReference type="Proteomes" id="UP000342300">
    <property type="component" value="Unassembled WGS sequence"/>
</dbReference>
<dbReference type="InterPro" id="IPR002035">
    <property type="entry name" value="VWF_A"/>
</dbReference>
<comment type="caution">
    <text evidence="3">The sequence shown here is derived from an EMBL/GenBank/DDBJ whole genome shotgun (WGS) entry which is preliminary data.</text>
</comment>
<feature type="signal peptide" evidence="1">
    <location>
        <begin position="1"/>
        <end position="27"/>
    </location>
</feature>
<dbReference type="Pfam" id="PF07589">
    <property type="entry name" value="PEP-CTERM"/>
    <property type="match status" value="1"/>
</dbReference>
<evidence type="ECO:0000313" key="3">
    <source>
        <dbReference type="EMBL" id="MQM30520.1"/>
    </source>
</evidence>
<dbReference type="EMBL" id="PDHS01000180">
    <property type="protein sequence ID" value="MQM30520.1"/>
    <property type="molecule type" value="Genomic_DNA"/>
</dbReference>
<evidence type="ECO:0000313" key="4">
    <source>
        <dbReference type="Proteomes" id="UP000342300"/>
    </source>
</evidence>
<proteinExistence type="predicted"/>
<dbReference type="InterPro" id="IPR036465">
    <property type="entry name" value="vWFA_dom_sf"/>
</dbReference>
<sequence length="384" mass="38813">MFAKNVFRVKTIAAAVALGSFAGWAGAAVINPNTGSATIAVGESVTFNKTITVDAGGASKVDVFFLADNTGSMGSILDKIKSQATSILGTLSTTYADAAFGVGRYLGDPVESGETYNTAYQLQQAVTTNQANAVTAINGWYASGGNDTPEGNFYALQQVATEGANVPGTPLTPVKGPNTGSGDVTGWRTGAQRVVTWFGDAPSHNETITEAQTIAALQASGVTVVGMNSAAVNGGIDGSYTSANGTDSTQAADIASATGGSVLNNVTSLSNTQLADAVIAAIGMATSEIDLVFNVSELFPGLGVSFACTDVLGCNDVAGGETRSFSVTFTGLAAGIYAFNTFANGVDAFEHDTITVGSAVPEPGSMALLGLALGAIPLVRRRRV</sequence>
<dbReference type="InterPro" id="IPR013424">
    <property type="entry name" value="Ice-binding_C"/>
</dbReference>
<dbReference type="PROSITE" id="PS50234">
    <property type="entry name" value="VWFA"/>
    <property type="match status" value="1"/>
</dbReference>